<feature type="domain" description="Serpin" evidence="2">
    <location>
        <begin position="5"/>
        <end position="189"/>
    </location>
</feature>
<dbReference type="WBParaSite" id="mrna-Wban_02527">
    <property type="protein sequence ID" value="mrna-Wban_02527"/>
    <property type="gene ID" value="Wban_02527"/>
</dbReference>
<reference evidence="3" key="2">
    <citation type="journal article" date="2016" name="Mol. Ecol.">
        <title>Population genomics of the filarial nematode parasite Wuchereria bancrofti from mosquitoes.</title>
        <authorList>
            <person name="Small S.T."/>
            <person name="Reimer L.J."/>
            <person name="Tisch D.J."/>
            <person name="King C.L."/>
            <person name="Christensen B.M."/>
            <person name="Siba P.M."/>
            <person name="Kazura J.W."/>
            <person name="Serre D."/>
            <person name="Zimmerman P.A."/>
        </authorList>
    </citation>
    <scope>NUCLEOTIDE SEQUENCE</scope>
    <source>
        <strain evidence="3">pt0022</strain>
    </source>
</reference>
<dbReference type="PROSITE" id="PS00284">
    <property type="entry name" value="SERPIN"/>
    <property type="match status" value="1"/>
</dbReference>
<evidence type="ECO:0000259" key="2">
    <source>
        <dbReference type="Pfam" id="PF00079"/>
    </source>
</evidence>
<name>A0AAF5PLR1_WUCBA</name>
<dbReference type="InterPro" id="IPR023796">
    <property type="entry name" value="Serpin_dom"/>
</dbReference>
<dbReference type="Gene3D" id="2.30.39.10">
    <property type="entry name" value="Alpha-1-antitrypsin, domain 1"/>
    <property type="match status" value="1"/>
</dbReference>
<dbReference type="InterPro" id="IPR042178">
    <property type="entry name" value="Serpin_sf_1"/>
</dbReference>
<dbReference type="Pfam" id="PF00079">
    <property type="entry name" value="Serpin"/>
    <property type="match status" value="1"/>
</dbReference>
<evidence type="ECO:0000313" key="3">
    <source>
        <dbReference type="Proteomes" id="UP000093561"/>
    </source>
</evidence>
<dbReference type="GO" id="GO:0005615">
    <property type="term" value="C:extracellular space"/>
    <property type="evidence" value="ECO:0007669"/>
    <property type="project" value="InterPro"/>
</dbReference>
<dbReference type="Gene3D" id="3.30.497.10">
    <property type="entry name" value="Antithrombin, subunit I, domain 2"/>
    <property type="match status" value="1"/>
</dbReference>
<dbReference type="InterPro" id="IPR000215">
    <property type="entry name" value="Serpin_fam"/>
</dbReference>
<protein>
    <recommendedName>
        <fullName evidence="2">Serpin domain-containing protein</fullName>
    </recommendedName>
</protein>
<reference evidence="3" key="1">
    <citation type="submission" date="2015-03" db="EMBL/GenBank/DDBJ databases">
        <title>Wuchereria bancrofti Genome Sequencing Papua New Guinea Strain.</title>
        <authorList>
            <person name="Small S.T."/>
            <person name="Serre D."/>
            <person name="Zimmerman P.A."/>
        </authorList>
    </citation>
    <scope>NUCLEOTIDE SEQUENCE [LARGE SCALE GENOMIC DNA]</scope>
    <source>
        <strain evidence="3">pt0022</strain>
    </source>
</reference>
<dbReference type="GO" id="GO:0004867">
    <property type="term" value="F:serine-type endopeptidase inhibitor activity"/>
    <property type="evidence" value="ECO:0007669"/>
    <property type="project" value="InterPro"/>
</dbReference>
<dbReference type="InterPro" id="IPR042185">
    <property type="entry name" value="Serpin_sf_2"/>
</dbReference>
<evidence type="ECO:0000313" key="4">
    <source>
        <dbReference type="WBParaSite" id="mrna-Wban_02527"/>
    </source>
</evidence>
<reference evidence="4" key="3">
    <citation type="submission" date="2024-02" db="UniProtKB">
        <authorList>
            <consortium name="WormBaseParasite"/>
        </authorList>
    </citation>
    <scope>IDENTIFICATION</scope>
    <source>
        <strain evidence="4">pt0022</strain>
    </source>
</reference>
<organism evidence="3 4">
    <name type="scientific">Wuchereria bancrofti</name>
    <dbReference type="NCBI Taxonomy" id="6293"/>
    <lineage>
        <taxon>Eukaryota</taxon>
        <taxon>Metazoa</taxon>
        <taxon>Ecdysozoa</taxon>
        <taxon>Nematoda</taxon>
        <taxon>Chromadorea</taxon>
        <taxon>Rhabditida</taxon>
        <taxon>Spirurina</taxon>
        <taxon>Spiruromorpha</taxon>
        <taxon>Filarioidea</taxon>
        <taxon>Onchocercidae</taxon>
        <taxon>Wuchereria</taxon>
    </lineage>
</organism>
<comment type="similarity">
    <text evidence="1">Belongs to the serpin family.</text>
</comment>
<accession>A0AAF5PLR1</accession>
<proteinExistence type="inferred from homology"/>
<dbReference type="PANTHER" id="PTHR11461">
    <property type="entry name" value="SERINE PROTEASE INHIBITOR, SERPIN"/>
    <property type="match status" value="1"/>
</dbReference>
<dbReference type="PANTHER" id="PTHR11461:SF211">
    <property type="entry name" value="GH10112P-RELATED"/>
    <property type="match status" value="1"/>
</dbReference>
<dbReference type="AlphaFoldDB" id="A0AAF5PLR1"/>
<dbReference type="InterPro" id="IPR036186">
    <property type="entry name" value="Serpin_sf"/>
</dbReference>
<dbReference type="InterPro" id="IPR023795">
    <property type="entry name" value="Serpin_CS"/>
</dbReference>
<sequence>MLLLNVSMMTLESEFPYYKDHSVQVIKLPYIGENVEMVFILPKIRFGLQNVLRNLTGRDLLSYISSAAPNDVSFYCYRFNVLRLSAKITEIPFGRKIEFERNSTKNGTENAVSETANFGKLTNDAFSVSNNMHRGFIEVNEKGTESAAATIFELEDRILTTSDFIADRPFLFAIVQNLKTVLFSGNFVN</sequence>
<dbReference type="SUPFAM" id="SSF56574">
    <property type="entry name" value="Serpins"/>
    <property type="match status" value="1"/>
</dbReference>
<dbReference type="Proteomes" id="UP000093561">
    <property type="component" value="Unassembled WGS sequence"/>
</dbReference>
<evidence type="ECO:0000256" key="1">
    <source>
        <dbReference type="ARBA" id="ARBA00009500"/>
    </source>
</evidence>